<proteinExistence type="predicted"/>
<evidence type="ECO:0000313" key="1">
    <source>
        <dbReference type="EMBL" id="GCD64427.1"/>
    </source>
</evidence>
<gene>
    <name evidence="1" type="ORF">NBRC3278_3520</name>
</gene>
<protein>
    <submittedName>
        <fullName evidence="1">Uncharacterized protein</fullName>
    </submittedName>
</protein>
<name>A0A401X9L8_ACEPA</name>
<keyword evidence="2" id="KW-1185">Reference proteome</keyword>
<comment type="caution">
    <text evidence="1">The sequence shown here is derived from an EMBL/GenBank/DDBJ whole genome shotgun (WGS) entry which is preliminary data.</text>
</comment>
<accession>A0A401X9L8</accession>
<reference evidence="1 2" key="1">
    <citation type="submission" date="2016-06" db="EMBL/GenBank/DDBJ databases">
        <title>Acetobacter pasteurianus NBRC 3278 whole genome sequencing project.</title>
        <authorList>
            <person name="Matsutani M."/>
            <person name="Shiwa Y."/>
            <person name="Okamoto-Kainuma A."/>
            <person name="Ishikawa M."/>
            <person name="Koizumi Y."/>
            <person name="Yoshikawa H."/>
            <person name="Yakushi T."/>
            <person name="Matsushita K."/>
        </authorList>
    </citation>
    <scope>NUCLEOTIDE SEQUENCE [LARGE SCALE GENOMIC DNA]</scope>
    <source>
        <strain evidence="1 2">NBRC 3278</strain>
    </source>
</reference>
<dbReference type="EMBL" id="BDEV01000232">
    <property type="protein sequence ID" value="GCD64427.1"/>
    <property type="molecule type" value="Genomic_DNA"/>
</dbReference>
<sequence>MRAVKGFIQPDFRPDGKAPQSQLLVHELWPVGDTQRQFAIGCGQSVVIGKWLVAECLREGVDAGIFRNHPTRVVTEDFTSCIECQPGVDVVGKVGCDPIGIIAQGIIVQIGAIHGDGHLIIDMIRGHNVRIILHEAVGLLANTRTHPPCGRDNGAAIVALWSKVPDGMHIQLAIHQLVPRQTKIALGLVVVARSAKGCGVACIHPQNPVHVACQMHGGQNTHCLKRHDII</sequence>
<evidence type="ECO:0000313" key="2">
    <source>
        <dbReference type="Proteomes" id="UP000287385"/>
    </source>
</evidence>
<organism evidence="1 2">
    <name type="scientific">Acetobacter pasteurianus NBRC 3278</name>
    <dbReference type="NCBI Taxonomy" id="1226660"/>
    <lineage>
        <taxon>Bacteria</taxon>
        <taxon>Pseudomonadati</taxon>
        <taxon>Pseudomonadota</taxon>
        <taxon>Alphaproteobacteria</taxon>
        <taxon>Acetobacterales</taxon>
        <taxon>Acetobacteraceae</taxon>
        <taxon>Acetobacter</taxon>
    </lineage>
</organism>
<dbReference type="AlphaFoldDB" id="A0A401X9L8"/>
<dbReference type="Proteomes" id="UP000287385">
    <property type="component" value="Unassembled WGS sequence"/>
</dbReference>